<organism evidence="2 3">
    <name type="scientific">Mycobacterium malmoense</name>
    <dbReference type="NCBI Taxonomy" id="1780"/>
    <lineage>
        <taxon>Bacteria</taxon>
        <taxon>Bacillati</taxon>
        <taxon>Actinomycetota</taxon>
        <taxon>Actinomycetes</taxon>
        <taxon>Mycobacteriales</taxon>
        <taxon>Mycobacteriaceae</taxon>
        <taxon>Mycobacterium</taxon>
    </lineage>
</organism>
<feature type="region of interest" description="Disordered" evidence="1">
    <location>
        <begin position="57"/>
        <end position="92"/>
    </location>
</feature>
<protein>
    <recommendedName>
        <fullName evidence="4">HNH endonuclease</fullName>
    </recommendedName>
</protein>
<evidence type="ECO:0008006" key="4">
    <source>
        <dbReference type="Google" id="ProtNLM"/>
    </source>
</evidence>
<sequence length="92" mass="10132">MGQHNGLPVTVIVSTTQELTSGAGRAVTGGKTDINNLALTCIPNHKLAEQGWKTRKLPNGRTEWIPPPHLDRGARTNDYHHPERLFDDDEAP</sequence>
<gene>
    <name evidence="2" type="ORF">BST29_06835</name>
</gene>
<evidence type="ECO:0000256" key="1">
    <source>
        <dbReference type="SAM" id="MobiDB-lite"/>
    </source>
</evidence>
<proteinExistence type="predicted"/>
<evidence type="ECO:0000313" key="3">
    <source>
        <dbReference type="Proteomes" id="UP000243140"/>
    </source>
</evidence>
<accession>A0ABX3SUI6</accession>
<dbReference type="EMBL" id="MVHV01000005">
    <property type="protein sequence ID" value="ORA84207.1"/>
    <property type="molecule type" value="Genomic_DNA"/>
</dbReference>
<evidence type="ECO:0000313" key="2">
    <source>
        <dbReference type="EMBL" id="ORA84207.1"/>
    </source>
</evidence>
<comment type="caution">
    <text evidence="2">The sequence shown here is derived from an EMBL/GenBank/DDBJ whole genome shotgun (WGS) entry which is preliminary data.</text>
</comment>
<name>A0ABX3SUI6_MYCMA</name>
<dbReference type="Proteomes" id="UP000243140">
    <property type="component" value="Unassembled WGS sequence"/>
</dbReference>
<reference evidence="2 3" key="1">
    <citation type="submission" date="2017-02" db="EMBL/GenBank/DDBJ databases">
        <title>The new phylogeny of genus Mycobacterium.</title>
        <authorList>
            <person name="Tortoli E."/>
            <person name="Trovato A."/>
            <person name="Cirillo D.M."/>
        </authorList>
    </citation>
    <scope>NUCLEOTIDE SEQUENCE [LARGE SCALE GENOMIC DNA]</scope>
    <source>
        <strain evidence="2 3">IP1130001</strain>
    </source>
</reference>
<keyword evidence="3" id="KW-1185">Reference proteome</keyword>
<feature type="compositionally biased region" description="Basic and acidic residues" evidence="1">
    <location>
        <begin position="69"/>
        <end position="85"/>
    </location>
</feature>